<keyword evidence="5 11" id="KW-0812">Transmembrane</keyword>
<keyword evidence="2 11" id="KW-0813">Transport</keyword>
<comment type="subcellular location">
    <subcellularLocation>
        <location evidence="1 11">Cell outer membrane</location>
        <topology evidence="1 11">Multi-pass membrane protein</topology>
    </subcellularLocation>
</comment>
<dbReference type="AlphaFoldDB" id="A0A2V1IN86"/>
<comment type="similarity">
    <text evidence="11 12">Belongs to the TonB-dependent receptor family.</text>
</comment>
<dbReference type="GO" id="GO:0006826">
    <property type="term" value="P:iron ion transport"/>
    <property type="evidence" value="ECO:0007669"/>
    <property type="project" value="UniProtKB-KW"/>
</dbReference>
<evidence type="ECO:0000256" key="7">
    <source>
        <dbReference type="ARBA" id="ARBA00023065"/>
    </source>
</evidence>
<sequence length="1024" mass="112481">MKNICFQMTRKAWLVAFMVLCAAFPALAQTITVKGSVVDKEGEPLIGASVVVKGETLGTATDFDGLFTISAPSDGTLVVSYVGYETQEVPVNGRTEINITLADNSVLLGEVVAIGYGVVKKSDATGSVATIKPSEIEAGLATSAQDLLVGASPGVVVTTSGNPSEGGNIQIRGGASLAASNAPLIVIDGVPMDTKGITGSSNPLALVSPENVESMTILKDASATAIYGSRASNGVIIITTKTGSKGKPQINFTMNGYVNTTRKYLDMMSASQFSNFIADEYGVESAQYGQIRDYDTDWQKALTRTTFSSDYSLSVGGTAKWLPYRVAVSYTDNNGIVKNTDMDRVSASINLTPKFFNDLLSVNANLKGAYITNTYGANTLRAAAAMNPTLPIKDPDGSPLFGYWTSFVNGGVLAGPDDAGETINSTDAPLNPIADNQGAISKGKAYQSVGNLQLDFRMPFLTDLRANLNLGYDYQHGENYNNPFVNTPKAWNDGYSVREDGSTRIIKDGGVSRTYEFQTRTNLLLDFYLNYNHNFKDISSTLDVTAGYSWQKFHNKYRKYSRVYEVVDPENEKYLGNQANPTEISIHPHQLVSFFGRVNFTFLDKYLVTATVRQDGTSRFSKDHRWGTFPSVALGWKILEESFMEPARGYMNELKLRAGYGVTGQQDLGDDYFPYLPVYNQWTGSGSVYPSITGNPETGSYPLYPSAYNTEIKWEETHTWNAGVDFAFLNNRILGSLDYYKRKTKDLLTKSPYPAGSNISNAGNMNLGDLENTGIEFNITARPVVTKDFRWTSSFNVAWNKNKITRLADGADTVVDDSGISLGKGNKIQKHQVGHPAFSFYVYEQVYDADGNPLEGVYVDQNGDGEINASDKILYHSRDPKVTMNWSNTFNYKNWDFGITLRSSLGNWVYNDAQATTSVKEINNTLPLANLNNTSYLFEKTTNELACSSYFVQNASFLRCDNITLGYTWDNLLNNNLRLRLYGACQNPFVITKYKGLDPEIFSGIDNNVYPHPVTFSFGIVASF</sequence>
<dbReference type="InterPro" id="IPR008969">
    <property type="entry name" value="CarboxyPept-like_regulatory"/>
</dbReference>
<evidence type="ECO:0000256" key="9">
    <source>
        <dbReference type="ARBA" id="ARBA00023136"/>
    </source>
</evidence>
<evidence type="ECO:0000256" key="10">
    <source>
        <dbReference type="ARBA" id="ARBA00023237"/>
    </source>
</evidence>
<dbReference type="Gene3D" id="2.170.130.10">
    <property type="entry name" value="TonB-dependent receptor, plug domain"/>
    <property type="match status" value="1"/>
</dbReference>
<dbReference type="Pfam" id="PF00593">
    <property type="entry name" value="TonB_dep_Rec_b-barrel"/>
    <property type="match status" value="1"/>
</dbReference>
<keyword evidence="9 11" id="KW-0472">Membrane</keyword>
<evidence type="ECO:0000256" key="11">
    <source>
        <dbReference type="PROSITE-ProRule" id="PRU01360"/>
    </source>
</evidence>
<keyword evidence="8 12" id="KW-0798">TonB box</keyword>
<keyword evidence="10 11" id="KW-0998">Cell outer membrane</keyword>
<keyword evidence="3 11" id="KW-1134">Transmembrane beta strand</keyword>
<keyword evidence="6" id="KW-0408">Iron</keyword>
<dbReference type="FunFam" id="2.60.40.1120:FF:000003">
    <property type="entry name" value="Outer membrane protein Omp121"/>
    <property type="match status" value="1"/>
</dbReference>
<dbReference type="NCBIfam" id="TIGR04056">
    <property type="entry name" value="OMP_RagA_SusC"/>
    <property type="match status" value="1"/>
</dbReference>
<evidence type="ECO:0000256" key="5">
    <source>
        <dbReference type="ARBA" id="ARBA00022692"/>
    </source>
</evidence>
<dbReference type="InterPro" id="IPR000531">
    <property type="entry name" value="Beta-barrel_TonB"/>
</dbReference>
<keyword evidence="4" id="KW-0410">Iron transport</keyword>
<keyword evidence="16" id="KW-0675">Receptor</keyword>
<accession>A0A2V1IN86</accession>
<evidence type="ECO:0000256" key="12">
    <source>
        <dbReference type="RuleBase" id="RU003357"/>
    </source>
</evidence>
<comment type="caution">
    <text evidence="16">The sequence shown here is derived from an EMBL/GenBank/DDBJ whole genome shotgun (WGS) entry which is preliminary data.</text>
</comment>
<name>A0A2V1IN86_9BACT</name>
<dbReference type="GO" id="GO:0009279">
    <property type="term" value="C:cell outer membrane"/>
    <property type="evidence" value="ECO:0007669"/>
    <property type="project" value="UniProtKB-SubCell"/>
</dbReference>
<feature type="signal peptide" evidence="13">
    <location>
        <begin position="1"/>
        <end position="28"/>
    </location>
</feature>
<dbReference type="InterPro" id="IPR023997">
    <property type="entry name" value="TonB-dep_OMP_SusC/RagA_CS"/>
</dbReference>
<evidence type="ECO:0000256" key="6">
    <source>
        <dbReference type="ARBA" id="ARBA00023004"/>
    </source>
</evidence>
<dbReference type="Gene3D" id="2.40.170.20">
    <property type="entry name" value="TonB-dependent receptor, beta-barrel domain"/>
    <property type="match status" value="1"/>
</dbReference>
<dbReference type="Pfam" id="PF13715">
    <property type="entry name" value="CarbopepD_reg_2"/>
    <property type="match status" value="1"/>
</dbReference>
<dbReference type="InterPro" id="IPR012910">
    <property type="entry name" value="Plug_dom"/>
</dbReference>
<evidence type="ECO:0000259" key="15">
    <source>
        <dbReference type="Pfam" id="PF07715"/>
    </source>
</evidence>
<dbReference type="Proteomes" id="UP000244905">
    <property type="component" value="Unassembled WGS sequence"/>
</dbReference>
<protein>
    <submittedName>
        <fullName evidence="16">TonB-dependent receptor</fullName>
    </submittedName>
</protein>
<dbReference type="InterPro" id="IPR039426">
    <property type="entry name" value="TonB-dep_rcpt-like"/>
</dbReference>
<feature type="domain" description="TonB-dependent receptor plug" evidence="15">
    <location>
        <begin position="121"/>
        <end position="235"/>
    </location>
</feature>
<dbReference type="InterPro" id="IPR037066">
    <property type="entry name" value="Plug_dom_sf"/>
</dbReference>
<dbReference type="Gene3D" id="2.60.40.1120">
    <property type="entry name" value="Carboxypeptidase-like, regulatory domain"/>
    <property type="match status" value="1"/>
</dbReference>
<dbReference type="PROSITE" id="PS52016">
    <property type="entry name" value="TONB_DEPENDENT_REC_3"/>
    <property type="match status" value="1"/>
</dbReference>
<dbReference type="PANTHER" id="PTHR32552:SF81">
    <property type="entry name" value="TONB-DEPENDENT OUTER MEMBRANE RECEPTOR"/>
    <property type="match status" value="1"/>
</dbReference>
<evidence type="ECO:0000256" key="13">
    <source>
        <dbReference type="SAM" id="SignalP"/>
    </source>
</evidence>
<dbReference type="InterPro" id="IPR036942">
    <property type="entry name" value="Beta-barrel_TonB_sf"/>
</dbReference>
<evidence type="ECO:0000313" key="17">
    <source>
        <dbReference type="Proteomes" id="UP000244905"/>
    </source>
</evidence>
<dbReference type="SUPFAM" id="SSF56935">
    <property type="entry name" value="Porins"/>
    <property type="match status" value="1"/>
</dbReference>
<dbReference type="InterPro" id="IPR023996">
    <property type="entry name" value="TonB-dep_OMP_SusC/RagA"/>
</dbReference>
<evidence type="ECO:0000256" key="2">
    <source>
        <dbReference type="ARBA" id="ARBA00022448"/>
    </source>
</evidence>
<keyword evidence="13" id="KW-0732">Signal</keyword>
<gene>
    <name evidence="16" type="ORF">C5O23_07240</name>
</gene>
<feature type="chain" id="PRO_5016096866" evidence="13">
    <location>
        <begin position="29"/>
        <end position="1024"/>
    </location>
</feature>
<dbReference type="NCBIfam" id="TIGR04057">
    <property type="entry name" value="SusC_RagA_signa"/>
    <property type="match status" value="1"/>
</dbReference>
<evidence type="ECO:0000256" key="1">
    <source>
        <dbReference type="ARBA" id="ARBA00004571"/>
    </source>
</evidence>
<evidence type="ECO:0000313" key="16">
    <source>
        <dbReference type="EMBL" id="PWB02243.1"/>
    </source>
</evidence>
<keyword evidence="7" id="KW-0406">Ion transport</keyword>
<reference evidence="17" key="1">
    <citation type="submission" date="2018-02" db="EMBL/GenBank/DDBJ databases">
        <authorList>
            <person name="Clavel T."/>
            <person name="Strowig T."/>
        </authorList>
    </citation>
    <scope>NUCLEOTIDE SEQUENCE [LARGE SCALE GENOMIC DNA]</scope>
    <source>
        <strain evidence="17">DSM 103720</strain>
    </source>
</reference>
<feature type="domain" description="TonB-dependent receptor-like beta-barrel" evidence="14">
    <location>
        <begin position="438"/>
        <end position="910"/>
    </location>
</feature>
<dbReference type="PANTHER" id="PTHR32552">
    <property type="entry name" value="FERRICHROME IRON RECEPTOR-RELATED"/>
    <property type="match status" value="1"/>
</dbReference>
<keyword evidence="17" id="KW-1185">Reference proteome</keyword>
<evidence type="ECO:0000256" key="8">
    <source>
        <dbReference type="ARBA" id="ARBA00023077"/>
    </source>
</evidence>
<proteinExistence type="inferred from homology"/>
<evidence type="ECO:0000259" key="14">
    <source>
        <dbReference type="Pfam" id="PF00593"/>
    </source>
</evidence>
<evidence type="ECO:0000256" key="3">
    <source>
        <dbReference type="ARBA" id="ARBA00022452"/>
    </source>
</evidence>
<evidence type="ECO:0000256" key="4">
    <source>
        <dbReference type="ARBA" id="ARBA00022496"/>
    </source>
</evidence>
<organism evidence="16 17">
    <name type="scientific">Duncaniella muris</name>
    <dbReference type="NCBI Taxonomy" id="2094150"/>
    <lineage>
        <taxon>Bacteria</taxon>
        <taxon>Pseudomonadati</taxon>
        <taxon>Bacteroidota</taxon>
        <taxon>Bacteroidia</taxon>
        <taxon>Bacteroidales</taxon>
        <taxon>Muribaculaceae</taxon>
        <taxon>Duncaniella</taxon>
    </lineage>
</organism>
<dbReference type="SUPFAM" id="SSF49464">
    <property type="entry name" value="Carboxypeptidase regulatory domain-like"/>
    <property type="match status" value="1"/>
</dbReference>
<dbReference type="Pfam" id="PF07715">
    <property type="entry name" value="Plug"/>
    <property type="match status" value="1"/>
</dbReference>
<dbReference type="EMBL" id="PUEC01000014">
    <property type="protein sequence ID" value="PWB02243.1"/>
    <property type="molecule type" value="Genomic_DNA"/>
</dbReference>